<evidence type="ECO:0000256" key="7">
    <source>
        <dbReference type="PROSITE-ProRule" id="PRU00207"/>
    </source>
</evidence>
<comment type="caution">
    <text evidence="13">The sequence shown here is derived from an EMBL/GenBank/DDBJ whole genome shotgun (WGS) entry which is preliminary data.</text>
</comment>
<dbReference type="FunFam" id="3.30.40.10:FF:000179">
    <property type="entry name" value="TNF receptor-associated factor"/>
    <property type="match status" value="1"/>
</dbReference>
<evidence type="ECO:0000259" key="11">
    <source>
        <dbReference type="PROSITE" id="PS50144"/>
    </source>
</evidence>
<evidence type="ECO:0000256" key="9">
    <source>
        <dbReference type="SAM" id="MobiDB-lite"/>
    </source>
</evidence>
<dbReference type="EMBL" id="JBJQND010000017">
    <property type="protein sequence ID" value="KAL3842342.1"/>
    <property type="molecule type" value="Genomic_DNA"/>
</dbReference>
<dbReference type="InterPro" id="IPR008974">
    <property type="entry name" value="TRAF-like"/>
</dbReference>
<feature type="zinc finger region" description="TRAF-type" evidence="7">
    <location>
        <begin position="198"/>
        <end position="253"/>
    </location>
</feature>
<reference evidence="13 14" key="1">
    <citation type="submission" date="2024-11" db="EMBL/GenBank/DDBJ databases">
        <title>Chromosome-level genome assembly of the freshwater bivalve Anodonta woodiana.</title>
        <authorList>
            <person name="Chen X."/>
        </authorList>
    </citation>
    <scope>NUCLEOTIDE SEQUENCE [LARGE SCALE GENOMIC DNA]</scope>
    <source>
        <strain evidence="13">MN2024</strain>
        <tissue evidence="13">Gills</tissue>
    </source>
</reference>
<evidence type="ECO:0000256" key="5">
    <source>
        <dbReference type="ARBA" id="ARBA00022771"/>
    </source>
</evidence>
<dbReference type="GO" id="GO:0008270">
    <property type="term" value="F:zinc ion binding"/>
    <property type="evidence" value="ECO:0007669"/>
    <property type="project" value="UniProtKB-KW"/>
</dbReference>
<dbReference type="PROSITE" id="PS00518">
    <property type="entry name" value="ZF_RING_1"/>
    <property type="match status" value="1"/>
</dbReference>
<keyword evidence="6 7" id="KW-0862">Zinc</keyword>
<feature type="zinc finger region" description="TRAF-type" evidence="7">
    <location>
        <begin position="143"/>
        <end position="196"/>
    </location>
</feature>
<dbReference type="AlphaFoldDB" id="A0ABD3U2A4"/>
<evidence type="ECO:0000256" key="6">
    <source>
        <dbReference type="ARBA" id="ARBA00022833"/>
    </source>
</evidence>
<feature type="compositionally biased region" description="Polar residues" evidence="9">
    <location>
        <begin position="374"/>
        <end position="397"/>
    </location>
</feature>
<feature type="region of interest" description="Disordered" evidence="9">
    <location>
        <begin position="356"/>
        <end position="437"/>
    </location>
</feature>
<dbReference type="Pfam" id="PF02176">
    <property type="entry name" value="zf-TRAF"/>
    <property type="match status" value="2"/>
</dbReference>
<evidence type="ECO:0000313" key="13">
    <source>
        <dbReference type="EMBL" id="KAL3842343.1"/>
    </source>
</evidence>
<evidence type="ECO:0000256" key="8">
    <source>
        <dbReference type="SAM" id="Coils"/>
    </source>
</evidence>
<dbReference type="Proteomes" id="UP001634394">
    <property type="component" value="Unassembled WGS sequence"/>
</dbReference>
<name>A0ABD3U2A4_SINWO</name>
<feature type="domain" description="RING-type" evidence="10">
    <location>
        <begin position="61"/>
        <end position="99"/>
    </location>
</feature>
<dbReference type="SUPFAM" id="SSF57850">
    <property type="entry name" value="RING/U-box"/>
    <property type="match status" value="1"/>
</dbReference>
<keyword evidence="3 7" id="KW-0479">Metal-binding</keyword>
<dbReference type="InterPro" id="IPR013083">
    <property type="entry name" value="Znf_RING/FYVE/PHD"/>
</dbReference>
<dbReference type="EMBL" id="JBJQND010000017">
    <property type="protein sequence ID" value="KAL3842343.1"/>
    <property type="molecule type" value="Genomic_DNA"/>
</dbReference>
<dbReference type="InterPro" id="IPR001841">
    <property type="entry name" value="Znf_RING"/>
</dbReference>
<keyword evidence="2" id="KW-0963">Cytoplasm</keyword>
<dbReference type="InterPro" id="IPR049342">
    <property type="entry name" value="TRAF1-6_MATH_dom"/>
</dbReference>
<dbReference type="InterPro" id="IPR002083">
    <property type="entry name" value="MATH/TRAF_dom"/>
</dbReference>
<dbReference type="EMBL" id="JBJQND010000017">
    <property type="protein sequence ID" value="KAL3842341.1"/>
    <property type="molecule type" value="Genomic_DNA"/>
</dbReference>
<proteinExistence type="predicted"/>
<evidence type="ECO:0000256" key="4">
    <source>
        <dbReference type="ARBA" id="ARBA00022737"/>
    </source>
</evidence>
<dbReference type="SMART" id="SM00504">
    <property type="entry name" value="Ubox"/>
    <property type="match status" value="1"/>
</dbReference>
<dbReference type="InterPro" id="IPR018957">
    <property type="entry name" value="Znf_C3HC4_RING-type"/>
</dbReference>
<dbReference type="SUPFAM" id="SSF49599">
    <property type="entry name" value="TRAF domain-like"/>
    <property type="match status" value="3"/>
</dbReference>
<evidence type="ECO:0000259" key="10">
    <source>
        <dbReference type="PROSITE" id="PS50089"/>
    </source>
</evidence>
<dbReference type="PIRSF" id="PIRSF015614">
    <property type="entry name" value="TRAF"/>
    <property type="match status" value="1"/>
</dbReference>
<dbReference type="Pfam" id="PF21355">
    <property type="entry name" value="TRAF-mep_MATH"/>
    <property type="match status" value="1"/>
</dbReference>
<dbReference type="PANTHER" id="PTHR10131:SF152">
    <property type="entry name" value="TNF RECEPTOR-ASSOCIATED FACTOR 6"/>
    <property type="match status" value="1"/>
</dbReference>
<dbReference type="SMART" id="SM00184">
    <property type="entry name" value="RING"/>
    <property type="match status" value="1"/>
</dbReference>
<accession>A0ABD3U2A4</accession>
<protein>
    <recommendedName>
        <fullName evidence="15">RING-type E3 ubiquitin transferase</fullName>
    </recommendedName>
</protein>
<organism evidence="13 14">
    <name type="scientific">Sinanodonta woodiana</name>
    <name type="common">Chinese pond mussel</name>
    <name type="synonym">Anodonta woodiana</name>
    <dbReference type="NCBI Taxonomy" id="1069815"/>
    <lineage>
        <taxon>Eukaryota</taxon>
        <taxon>Metazoa</taxon>
        <taxon>Spiralia</taxon>
        <taxon>Lophotrochozoa</taxon>
        <taxon>Mollusca</taxon>
        <taxon>Bivalvia</taxon>
        <taxon>Autobranchia</taxon>
        <taxon>Heteroconchia</taxon>
        <taxon>Palaeoheterodonta</taxon>
        <taxon>Unionida</taxon>
        <taxon>Unionoidea</taxon>
        <taxon>Unionidae</taxon>
        <taxon>Unioninae</taxon>
        <taxon>Sinanodonta</taxon>
    </lineage>
</organism>
<comment type="subcellular location">
    <subcellularLocation>
        <location evidence="1">Cytoplasm</location>
    </subcellularLocation>
</comment>
<evidence type="ECO:0000256" key="2">
    <source>
        <dbReference type="ARBA" id="ARBA00022490"/>
    </source>
</evidence>
<dbReference type="InterPro" id="IPR001293">
    <property type="entry name" value="Znf_TRAF"/>
</dbReference>
<dbReference type="Pfam" id="PF00097">
    <property type="entry name" value="zf-C3HC4"/>
    <property type="match status" value="1"/>
</dbReference>
<dbReference type="PROSITE" id="PS50144">
    <property type="entry name" value="MATH"/>
    <property type="match status" value="1"/>
</dbReference>
<evidence type="ECO:0000313" key="14">
    <source>
        <dbReference type="Proteomes" id="UP001634394"/>
    </source>
</evidence>
<evidence type="ECO:0008006" key="15">
    <source>
        <dbReference type="Google" id="ProtNLM"/>
    </source>
</evidence>
<feature type="coiled-coil region" evidence="8">
    <location>
        <begin position="474"/>
        <end position="501"/>
    </location>
</feature>
<dbReference type="GO" id="GO:0005737">
    <property type="term" value="C:cytoplasm"/>
    <property type="evidence" value="ECO:0007669"/>
    <property type="project" value="UniProtKB-SubCell"/>
</dbReference>
<sequence length="661" mass="75689">MASEGANAAKQYDTLDGNFWPEVMASGGERRTITSPSDYTWSRDLEDSFLFVNEKDEKYDCPICLFIQREPTQTQCGHRFCRDCIVKWLRSSEKKCPICVEPLDENQLFTDNFAKREILDLVIRCVYHKEGCDQNINLRHFQSHLSVCDYAYIQCPNSCANILLRRDLQEHKNNKCPKRIILCKKCGETIIAEEQENHFDKGCPKVEIFCPFCKAKVLREELERHKKYECSNVVIQCEFRFLGCQAEMTRMKMPQHQSQAMVYHISLIGRGLFELYRKVSFIHSSSSHGQPRQVWNPSSLGYQPGELSGISHSEVTHSLDECRDKGNIISSLPSTLQSVHQLQALFESMQLQMSSELSLPSTSQQKNEVPDQATPKTDVTVVQSQGNEQHGQGQQDVPSLFKRTLSDAQHPSTRTQEGPELSFMSKPSTHKDNEGADGLSFCDPQYISFKAQNDYQDESLARHDQQIMFLRDRNEYLERTNKDMKTKIKQLENTVNEFEGRFGNGEFIWRIKNYTKLRDEAIIGDNTAIHSPPFFSSCYGYKLCIRVNLNGVDSAKGTHLSIFIHFMQGENDDCLDWPFSGRIILSVLDQNPICEMRRNVSETLASKPNLAAFQRPTSQRNHKGFGYMEFLPLSVVSAPTSTYVKNDTLLIKAKVISSKME</sequence>
<keyword evidence="5 7" id="KW-0863">Zinc-finger</keyword>
<evidence type="ECO:0000259" key="12">
    <source>
        <dbReference type="PROSITE" id="PS50145"/>
    </source>
</evidence>
<keyword evidence="8" id="KW-0175">Coiled coil</keyword>
<dbReference type="Gene3D" id="2.60.210.10">
    <property type="entry name" value="Apoptosis, Tumor Necrosis Factor Receptor Associated Protein 2, Chain A"/>
    <property type="match status" value="1"/>
</dbReference>
<dbReference type="Gene3D" id="3.30.40.10">
    <property type="entry name" value="Zinc/RING finger domain, C3HC4 (zinc finger)"/>
    <property type="match status" value="4"/>
</dbReference>
<gene>
    <name evidence="13" type="ORF">ACJMK2_020369</name>
</gene>
<dbReference type="PROSITE" id="PS50089">
    <property type="entry name" value="ZF_RING_2"/>
    <property type="match status" value="1"/>
</dbReference>
<feature type="domain" description="TRAF-type" evidence="12">
    <location>
        <begin position="198"/>
        <end position="253"/>
    </location>
</feature>
<evidence type="ECO:0000256" key="1">
    <source>
        <dbReference type="ARBA" id="ARBA00004496"/>
    </source>
</evidence>
<dbReference type="PANTHER" id="PTHR10131">
    <property type="entry name" value="TNF RECEPTOR ASSOCIATED FACTOR"/>
    <property type="match status" value="1"/>
</dbReference>
<dbReference type="InterPro" id="IPR003613">
    <property type="entry name" value="Ubox_domain"/>
</dbReference>
<dbReference type="InterPro" id="IPR012227">
    <property type="entry name" value="TNF_rcpt-assoc_TRAF_met"/>
</dbReference>
<feature type="domain" description="TRAF-type" evidence="12">
    <location>
        <begin position="143"/>
        <end position="196"/>
    </location>
</feature>
<dbReference type="InterPro" id="IPR017907">
    <property type="entry name" value="Znf_RING_CS"/>
</dbReference>
<dbReference type="SMART" id="SM00061">
    <property type="entry name" value="MATH"/>
    <property type="match status" value="1"/>
</dbReference>
<keyword evidence="14" id="KW-1185">Reference proteome</keyword>
<dbReference type="PROSITE" id="PS50145">
    <property type="entry name" value="ZF_TRAF"/>
    <property type="match status" value="2"/>
</dbReference>
<feature type="compositionally biased region" description="Polar residues" evidence="9">
    <location>
        <begin position="406"/>
        <end position="416"/>
    </location>
</feature>
<evidence type="ECO:0000256" key="3">
    <source>
        <dbReference type="ARBA" id="ARBA00022723"/>
    </source>
</evidence>
<keyword evidence="4" id="KW-0677">Repeat</keyword>
<feature type="domain" description="MATH" evidence="11">
    <location>
        <begin position="504"/>
        <end position="655"/>
    </location>
</feature>